<organism evidence="6 7">
    <name type="scientific">Romeriopsis navalis LEGE 11480</name>
    <dbReference type="NCBI Taxonomy" id="2777977"/>
    <lineage>
        <taxon>Bacteria</taxon>
        <taxon>Bacillati</taxon>
        <taxon>Cyanobacteriota</taxon>
        <taxon>Cyanophyceae</taxon>
        <taxon>Leptolyngbyales</taxon>
        <taxon>Leptolyngbyaceae</taxon>
        <taxon>Romeriopsis</taxon>
        <taxon>Romeriopsis navalis</taxon>
    </lineage>
</organism>
<keyword evidence="5" id="KW-0119">Carbohydrate metabolism</keyword>
<comment type="subunit">
    <text evidence="3">Homotrimer.</text>
</comment>
<dbReference type="AlphaFoldDB" id="A0A928Z2Z9"/>
<evidence type="ECO:0000256" key="4">
    <source>
        <dbReference type="ARBA" id="ARBA00023239"/>
    </source>
</evidence>
<evidence type="ECO:0000256" key="5">
    <source>
        <dbReference type="ARBA" id="ARBA00023277"/>
    </source>
</evidence>
<gene>
    <name evidence="6" type="ORF">IQ266_02705</name>
</gene>
<dbReference type="SUPFAM" id="SSF51569">
    <property type="entry name" value="Aldolase"/>
    <property type="match status" value="1"/>
</dbReference>
<dbReference type="GO" id="GO:0008675">
    <property type="term" value="F:2-dehydro-3-deoxy-phosphogluconate aldolase activity"/>
    <property type="evidence" value="ECO:0007669"/>
    <property type="project" value="UniProtKB-EC"/>
</dbReference>
<evidence type="ECO:0000256" key="1">
    <source>
        <dbReference type="ARBA" id="ARBA00004761"/>
    </source>
</evidence>
<sequence>MHSEAWLNLLQQERAIAVIRAPDLPTGVAMAQAMYAGGLRLLEVTWGSVAPDRLVRELCVQLPDCVIGAGTITQMWQLEQAQQAGAQFIFAPGTDAGIIVAAVAAQLPMVPGALTPSEILMAQRLGASSVKVFPIQAVGGATYLRSLRIPLAGVPLVPTGGVTLNNAAAMIEAGAIAVGMAGDLFPAAAIANGEWDVLQGQARRLVESLMPYRQV</sequence>
<comment type="similarity">
    <text evidence="2">Belongs to the KHG/KDPG aldolase family.</text>
</comment>
<dbReference type="NCBIfam" id="NF005673">
    <property type="entry name" value="PRK07455.1"/>
    <property type="match status" value="1"/>
</dbReference>
<dbReference type="Proteomes" id="UP000625316">
    <property type="component" value="Unassembled WGS sequence"/>
</dbReference>
<dbReference type="EC" id="4.1.3.16" evidence="6"/>
<proteinExistence type="inferred from homology"/>
<dbReference type="Pfam" id="PF01081">
    <property type="entry name" value="Aldolase"/>
    <property type="match status" value="1"/>
</dbReference>
<dbReference type="EMBL" id="JADEXQ010000005">
    <property type="protein sequence ID" value="MBE9028668.1"/>
    <property type="molecule type" value="Genomic_DNA"/>
</dbReference>
<evidence type="ECO:0000313" key="7">
    <source>
        <dbReference type="Proteomes" id="UP000625316"/>
    </source>
</evidence>
<evidence type="ECO:0000313" key="6">
    <source>
        <dbReference type="EMBL" id="MBE9028668.1"/>
    </source>
</evidence>
<name>A0A928Z2Z9_9CYAN</name>
<comment type="caution">
    <text evidence="6">The sequence shown here is derived from an EMBL/GenBank/DDBJ whole genome shotgun (WGS) entry which is preliminary data.</text>
</comment>
<dbReference type="InterPro" id="IPR000887">
    <property type="entry name" value="Aldlse_KDPG_KHG"/>
</dbReference>
<dbReference type="CDD" id="cd00452">
    <property type="entry name" value="KDPG_aldolase"/>
    <property type="match status" value="1"/>
</dbReference>
<dbReference type="NCBIfam" id="TIGR01182">
    <property type="entry name" value="eda"/>
    <property type="match status" value="1"/>
</dbReference>
<dbReference type="PANTHER" id="PTHR30246">
    <property type="entry name" value="2-KETO-3-DEOXY-6-PHOSPHOGLUCONATE ALDOLASE"/>
    <property type="match status" value="1"/>
</dbReference>
<dbReference type="InterPro" id="IPR013785">
    <property type="entry name" value="Aldolase_TIM"/>
</dbReference>
<evidence type="ECO:0000256" key="3">
    <source>
        <dbReference type="ARBA" id="ARBA00011233"/>
    </source>
</evidence>
<dbReference type="GO" id="GO:0008700">
    <property type="term" value="F:(R,S)-4-hydroxy-2-oxoglutarate aldolase activity"/>
    <property type="evidence" value="ECO:0007669"/>
    <property type="project" value="UniProtKB-EC"/>
</dbReference>
<keyword evidence="7" id="KW-1185">Reference proteome</keyword>
<protein>
    <submittedName>
        <fullName evidence="6">Bifunctional 4-hydroxy-2-oxoglutarate aldolase/2-dehydro-3-deoxy-phosphogluconate aldolase</fullName>
        <ecNumber evidence="6">4.1.2.14</ecNumber>
        <ecNumber evidence="6">4.1.3.16</ecNumber>
    </submittedName>
</protein>
<accession>A0A928Z2Z9</accession>
<dbReference type="PANTHER" id="PTHR30246:SF1">
    <property type="entry name" value="2-DEHYDRO-3-DEOXY-6-PHOSPHOGALACTONATE ALDOLASE-RELATED"/>
    <property type="match status" value="1"/>
</dbReference>
<keyword evidence="4 6" id="KW-0456">Lyase</keyword>
<dbReference type="RefSeq" id="WP_264323493.1">
    <property type="nucleotide sequence ID" value="NZ_JADEXQ010000005.1"/>
</dbReference>
<dbReference type="EC" id="4.1.2.14" evidence="6"/>
<dbReference type="Gene3D" id="3.20.20.70">
    <property type="entry name" value="Aldolase class I"/>
    <property type="match status" value="1"/>
</dbReference>
<reference evidence="6" key="1">
    <citation type="submission" date="2020-10" db="EMBL/GenBank/DDBJ databases">
        <authorList>
            <person name="Castelo-Branco R."/>
            <person name="Eusebio N."/>
            <person name="Adriana R."/>
            <person name="Vieira A."/>
            <person name="Brugerolle De Fraissinette N."/>
            <person name="Rezende De Castro R."/>
            <person name="Schneider M.P."/>
            <person name="Vasconcelos V."/>
            <person name="Leao P.N."/>
        </authorList>
    </citation>
    <scope>NUCLEOTIDE SEQUENCE</scope>
    <source>
        <strain evidence="6">LEGE 11480</strain>
    </source>
</reference>
<comment type="pathway">
    <text evidence="1">Carbohydrate acid metabolism.</text>
</comment>
<evidence type="ECO:0000256" key="2">
    <source>
        <dbReference type="ARBA" id="ARBA00006906"/>
    </source>
</evidence>